<feature type="region of interest" description="Disordered" evidence="2">
    <location>
        <begin position="182"/>
        <end position="309"/>
    </location>
</feature>
<dbReference type="FunFam" id="3.30.70.330:FF:000495">
    <property type="entry name" value="Putative G-patch DNA repair protein (Drt111)"/>
    <property type="match status" value="1"/>
</dbReference>
<evidence type="ECO:0000256" key="1">
    <source>
        <dbReference type="PROSITE-ProRule" id="PRU00176"/>
    </source>
</evidence>
<feature type="compositionally biased region" description="Basic residues" evidence="2">
    <location>
        <begin position="129"/>
        <end position="138"/>
    </location>
</feature>
<feature type="compositionally biased region" description="Basic and acidic residues" evidence="2">
    <location>
        <begin position="274"/>
        <end position="294"/>
    </location>
</feature>
<dbReference type="STRING" id="52586.A0A0B1PBN4"/>
<dbReference type="InterPro" id="IPR035979">
    <property type="entry name" value="RBD_domain_sf"/>
</dbReference>
<protein>
    <submittedName>
        <fullName evidence="5">Putative g-patch dna repair protein</fullName>
    </submittedName>
</protein>
<dbReference type="PROSITE" id="PS50102">
    <property type="entry name" value="RRM"/>
    <property type="match status" value="1"/>
</dbReference>
<feature type="compositionally biased region" description="Pro residues" evidence="2">
    <location>
        <begin position="216"/>
        <end position="227"/>
    </location>
</feature>
<reference evidence="5 6" key="1">
    <citation type="journal article" date="2014" name="BMC Genomics">
        <title>Adaptive genomic structural variation in the grape powdery mildew pathogen, Erysiphe necator.</title>
        <authorList>
            <person name="Jones L."/>
            <person name="Riaz S."/>
            <person name="Morales-Cruz A."/>
            <person name="Amrine K.C."/>
            <person name="McGuire B."/>
            <person name="Gubler W.D."/>
            <person name="Walker M.A."/>
            <person name="Cantu D."/>
        </authorList>
    </citation>
    <scope>NUCLEOTIDE SEQUENCE [LARGE SCALE GENOMIC DNA]</scope>
    <source>
        <strain evidence="6">c</strain>
    </source>
</reference>
<dbReference type="EMBL" id="JNVN01001068">
    <property type="protein sequence ID" value="KHJ34079.1"/>
    <property type="molecule type" value="Genomic_DNA"/>
</dbReference>
<comment type="caution">
    <text evidence="5">The sequence shown here is derived from an EMBL/GenBank/DDBJ whole genome shotgun (WGS) entry which is preliminary data.</text>
</comment>
<dbReference type="PANTHER" id="PTHR13288:SF8">
    <property type="entry name" value="SPLICING FACTOR 45"/>
    <property type="match status" value="1"/>
</dbReference>
<dbReference type="InterPro" id="IPR012677">
    <property type="entry name" value="Nucleotide-bd_a/b_plait_sf"/>
</dbReference>
<keyword evidence="1" id="KW-0694">RNA-binding</keyword>
<dbReference type="Gene3D" id="3.30.70.330">
    <property type="match status" value="1"/>
</dbReference>
<feature type="region of interest" description="Disordered" evidence="2">
    <location>
        <begin position="115"/>
        <end position="170"/>
    </location>
</feature>
<dbReference type="Pfam" id="PF01585">
    <property type="entry name" value="G-patch"/>
    <property type="match status" value="1"/>
</dbReference>
<accession>A0A0B1PBN4</accession>
<gene>
    <name evidence="5" type="ORF">EV44_g1502</name>
</gene>
<feature type="compositionally biased region" description="Polar residues" evidence="2">
    <location>
        <begin position="71"/>
        <end position="85"/>
    </location>
</feature>
<feature type="domain" description="G-patch" evidence="4">
    <location>
        <begin position="309"/>
        <end position="360"/>
    </location>
</feature>
<dbReference type="OMA" id="GPMSEVI"/>
<dbReference type="InterPro" id="IPR000504">
    <property type="entry name" value="RRM_dom"/>
</dbReference>
<evidence type="ECO:0000313" key="5">
    <source>
        <dbReference type="EMBL" id="KHJ34079.1"/>
    </source>
</evidence>
<organism evidence="5 6">
    <name type="scientific">Uncinula necator</name>
    <name type="common">Grape powdery mildew</name>
    <dbReference type="NCBI Taxonomy" id="52586"/>
    <lineage>
        <taxon>Eukaryota</taxon>
        <taxon>Fungi</taxon>
        <taxon>Dikarya</taxon>
        <taxon>Ascomycota</taxon>
        <taxon>Pezizomycotina</taxon>
        <taxon>Leotiomycetes</taxon>
        <taxon>Erysiphales</taxon>
        <taxon>Erysiphaceae</taxon>
        <taxon>Erysiphe</taxon>
    </lineage>
</organism>
<dbReference type="AlphaFoldDB" id="A0A0B1PBN4"/>
<dbReference type="InterPro" id="IPR003954">
    <property type="entry name" value="RRM_euk-type"/>
</dbReference>
<sequence length="486" mass="54019">MSGPTPRSGLSLYANLLDSDVDVTSEVISKGPISFKSSQTSSEPKKPFIDPAALRFQPTKRPHLAQKSKPKSSITKTNTLESRGLGNITSQVTLSTSISNPTKIVKTSLADWTNDRDEDAYYGTEKRQRGGRRKKKKNKENVPIQDWDDIYDPNRPNNFEEYQNSDEKLREVREWKDRLYAHREAKRSVDRSDSEDEDSQVRNGNMYAPPINYSFAPPPIDNPPPMPNITSQNTPTVPTPPSNVSEEANPLPEISSSSITRAPVSYSVPSDIPDGLKPDVELEETDIHDSEKEVLSNNEDTPKSRRPGQKKFAERLMSKYGWSKGKGLGAEESGIINPLQVKLEKRKKKSDAEGGGFRDAGNRGKIIGGKKSTAIVKDQDSSKFGPISEVILLNSMVDEMDLNEEVENGRDGGLIQEIGDECSEKYGRVERVYIHRTGATALVFVKFTSQLSALRAVNALEGRIFNGKTITAQFFDATKFESGIYE</sequence>
<dbReference type="GO" id="GO:0003723">
    <property type="term" value="F:RNA binding"/>
    <property type="evidence" value="ECO:0007669"/>
    <property type="project" value="UniProtKB-UniRule"/>
</dbReference>
<feature type="region of interest" description="Disordered" evidence="2">
    <location>
        <begin position="31"/>
        <end position="85"/>
    </location>
</feature>
<feature type="compositionally biased region" description="Basic and acidic residues" evidence="2">
    <location>
        <begin position="182"/>
        <end position="192"/>
    </location>
</feature>
<dbReference type="SMART" id="SM00443">
    <property type="entry name" value="G_patch"/>
    <property type="match status" value="1"/>
</dbReference>
<evidence type="ECO:0000313" key="6">
    <source>
        <dbReference type="Proteomes" id="UP000030854"/>
    </source>
</evidence>
<feature type="compositionally biased region" description="Basic residues" evidence="2">
    <location>
        <begin position="58"/>
        <end position="70"/>
    </location>
</feature>
<evidence type="ECO:0000259" key="4">
    <source>
        <dbReference type="PROSITE" id="PS50174"/>
    </source>
</evidence>
<proteinExistence type="predicted"/>
<dbReference type="GO" id="GO:0071011">
    <property type="term" value="C:precatalytic spliceosome"/>
    <property type="evidence" value="ECO:0007669"/>
    <property type="project" value="TreeGrafter"/>
</dbReference>
<name>A0A0B1PBN4_UNCNE</name>
<evidence type="ECO:0000256" key="2">
    <source>
        <dbReference type="SAM" id="MobiDB-lite"/>
    </source>
</evidence>
<keyword evidence="6" id="KW-1185">Reference proteome</keyword>
<dbReference type="Pfam" id="PF00076">
    <property type="entry name" value="RRM_1"/>
    <property type="match status" value="1"/>
</dbReference>
<evidence type="ECO:0000259" key="3">
    <source>
        <dbReference type="PROSITE" id="PS50102"/>
    </source>
</evidence>
<dbReference type="SUPFAM" id="SSF54928">
    <property type="entry name" value="RNA-binding domain, RBD"/>
    <property type="match status" value="1"/>
</dbReference>
<dbReference type="GO" id="GO:0045292">
    <property type="term" value="P:mRNA cis splicing, via spliceosome"/>
    <property type="evidence" value="ECO:0007669"/>
    <property type="project" value="InterPro"/>
</dbReference>
<dbReference type="PROSITE" id="PS50174">
    <property type="entry name" value="G_PATCH"/>
    <property type="match status" value="1"/>
</dbReference>
<dbReference type="HOGENOM" id="CLU_025002_1_0_1"/>
<dbReference type="InterPro" id="IPR000467">
    <property type="entry name" value="G_patch_dom"/>
</dbReference>
<dbReference type="Proteomes" id="UP000030854">
    <property type="component" value="Unassembled WGS sequence"/>
</dbReference>
<dbReference type="SMART" id="SM00361">
    <property type="entry name" value="RRM_1"/>
    <property type="match status" value="1"/>
</dbReference>
<dbReference type="PANTHER" id="PTHR13288">
    <property type="entry name" value="SPLICING FACTOR 45 SPF45"/>
    <property type="match status" value="1"/>
</dbReference>
<feature type="domain" description="RRM" evidence="3">
    <location>
        <begin position="389"/>
        <end position="477"/>
    </location>
</feature>
<dbReference type="InterPro" id="IPR040052">
    <property type="entry name" value="RBM17"/>
</dbReference>